<dbReference type="Proteomes" id="UP000230405">
    <property type="component" value="Unassembled WGS sequence"/>
</dbReference>
<evidence type="ECO:0000256" key="1">
    <source>
        <dbReference type="SAM" id="Phobius"/>
    </source>
</evidence>
<dbReference type="InterPro" id="IPR010718">
    <property type="entry name" value="DUF1294"/>
</dbReference>
<accession>A0A2M7VDB1</accession>
<keyword evidence="1" id="KW-0472">Membrane</keyword>
<dbReference type="Pfam" id="PF06961">
    <property type="entry name" value="DUF1294"/>
    <property type="match status" value="1"/>
</dbReference>
<dbReference type="AlphaFoldDB" id="A0A2M7VDB1"/>
<organism evidence="2 3">
    <name type="scientific">Candidatus Komeilibacteria bacterium CG_4_10_14_0_2_um_filter_37_10</name>
    <dbReference type="NCBI Taxonomy" id="1974470"/>
    <lineage>
        <taxon>Bacteria</taxon>
        <taxon>Candidatus Komeiliibacteriota</taxon>
    </lineage>
</organism>
<proteinExistence type="predicted"/>
<evidence type="ECO:0000313" key="2">
    <source>
        <dbReference type="EMBL" id="PIZ98398.1"/>
    </source>
</evidence>
<feature type="transmembrane region" description="Helical" evidence="1">
    <location>
        <begin position="14"/>
        <end position="33"/>
    </location>
</feature>
<feature type="transmembrane region" description="Helical" evidence="1">
    <location>
        <begin position="79"/>
        <end position="103"/>
    </location>
</feature>
<gene>
    <name evidence="2" type="ORF">COX77_04595</name>
</gene>
<protein>
    <submittedName>
        <fullName evidence="2">DUF1294 domain-containing protein</fullName>
    </submittedName>
</protein>
<sequence length="105" mass="12620">MNIDLASLEVRPDFVWLVVIILSIINLYSLWLMYQDKSRSYDVFSERTPEGKLFFWASLFGALGIWLGMFLFHHKKRKWYFYFGIPLIMLENIASLLIVVWLFNY</sequence>
<comment type="caution">
    <text evidence="2">The sequence shown here is derived from an EMBL/GenBank/DDBJ whole genome shotgun (WGS) entry which is preliminary data.</text>
</comment>
<keyword evidence="1" id="KW-0812">Transmembrane</keyword>
<reference evidence="3" key="1">
    <citation type="submission" date="2017-09" db="EMBL/GenBank/DDBJ databases">
        <title>Depth-based differentiation of microbial function through sediment-hosted aquifers and enrichment of novel symbionts in the deep terrestrial subsurface.</title>
        <authorList>
            <person name="Probst A.J."/>
            <person name="Ladd B."/>
            <person name="Jarett J.K."/>
            <person name="Geller-Mcgrath D.E."/>
            <person name="Sieber C.M.K."/>
            <person name="Emerson J.B."/>
            <person name="Anantharaman K."/>
            <person name="Thomas B.C."/>
            <person name="Malmstrom R."/>
            <person name="Stieglmeier M."/>
            <person name="Klingl A."/>
            <person name="Woyke T."/>
            <person name="Ryan C.M."/>
            <person name="Banfield J.F."/>
        </authorList>
    </citation>
    <scope>NUCLEOTIDE SEQUENCE [LARGE SCALE GENOMIC DNA]</scope>
</reference>
<keyword evidence="1" id="KW-1133">Transmembrane helix</keyword>
<evidence type="ECO:0000313" key="3">
    <source>
        <dbReference type="Proteomes" id="UP000230405"/>
    </source>
</evidence>
<feature type="transmembrane region" description="Helical" evidence="1">
    <location>
        <begin position="53"/>
        <end position="72"/>
    </location>
</feature>
<name>A0A2M7VDB1_9BACT</name>
<dbReference type="EMBL" id="PFPO01000089">
    <property type="protein sequence ID" value="PIZ98398.1"/>
    <property type="molecule type" value="Genomic_DNA"/>
</dbReference>